<dbReference type="InterPro" id="IPR005230">
    <property type="entry name" value="TraB_bac"/>
</dbReference>
<name>A0A4S3KQ92_9GAMM</name>
<feature type="transmembrane region" description="Helical" evidence="1">
    <location>
        <begin position="308"/>
        <end position="330"/>
    </location>
</feature>
<sequence length="407" mass="44591">MDTPLPSSDTPPALPAQPIARVERWGVEFVLLGTAHVSRHSVDAVRALLETEHFDAVAVELCSSRAAGLRDPEQIRQMDLFRVIRDGKVGMVAASLALGAFQRRLAERFGVEPGAEMLAAMDGADARALPCWLIDREVGTTLKRAWRNVGFGERMRILGSLGASVFGGEETSEKDIEALKQGDMLEDAFGEFARDSATLFRSLIGERDRFMAASLQQQVERAPQVRRVLVVIGAGHLAGLSQMLREGEWQAQRELLELNRIPPASRWPKWIAIGMVLALFAVIAYAFFRSPALGFSTLLDWALFTAGLAALGGILAGGHPLSILVGAVVAPFKPIRILPPGAFAAMTELLLRRPRVADFEALKGDLVRWRGWWRNRVARILLLFMLVNLGALAGEYIAGIKILRAVF</sequence>
<dbReference type="NCBIfam" id="TIGR00261">
    <property type="entry name" value="traB"/>
    <property type="match status" value="1"/>
</dbReference>
<dbReference type="STRING" id="993689.GCA_002077135_02314"/>
<evidence type="ECO:0000313" key="3">
    <source>
        <dbReference type="Proteomes" id="UP000307749"/>
    </source>
</evidence>
<organism evidence="2 3">
    <name type="scientific">Metallibacterium scheffleri</name>
    <dbReference type="NCBI Taxonomy" id="993689"/>
    <lineage>
        <taxon>Bacteria</taxon>
        <taxon>Pseudomonadati</taxon>
        <taxon>Pseudomonadota</taxon>
        <taxon>Gammaproteobacteria</taxon>
        <taxon>Lysobacterales</taxon>
        <taxon>Rhodanobacteraceae</taxon>
        <taxon>Metallibacterium</taxon>
    </lineage>
</organism>
<proteinExistence type="predicted"/>
<dbReference type="CDD" id="cd14726">
    <property type="entry name" value="TraB_PrgY-like"/>
    <property type="match status" value="1"/>
</dbReference>
<keyword evidence="1" id="KW-0472">Membrane</keyword>
<dbReference type="InterPro" id="IPR002816">
    <property type="entry name" value="TraB/PrgY/GumN_fam"/>
</dbReference>
<feature type="transmembrane region" description="Helical" evidence="1">
    <location>
        <begin position="270"/>
        <end position="288"/>
    </location>
</feature>
<dbReference type="AlphaFoldDB" id="A0A4S3KQ92"/>
<evidence type="ECO:0000313" key="2">
    <source>
        <dbReference type="EMBL" id="THD11193.1"/>
    </source>
</evidence>
<gene>
    <name evidence="2" type="ORF">B1806_04695</name>
</gene>
<dbReference type="Pfam" id="PF01963">
    <property type="entry name" value="TraB_PrgY_gumN"/>
    <property type="match status" value="1"/>
</dbReference>
<dbReference type="PANTHER" id="PTHR21530">
    <property type="entry name" value="PHEROMONE SHUTDOWN PROTEIN"/>
    <property type="match status" value="1"/>
</dbReference>
<dbReference type="InterPro" id="IPR046345">
    <property type="entry name" value="TraB_PrgY-like"/>
</dbReference>
<keyword evidence="1" id="KW-1133">Transmembrane helix</keyword>
<reference evidence="2 3" key="1">
    <citation type="submission" date="2017-02" db="EMBL/GenBank/DDBJ databases">
        <title>Whole genome sequencing of Metallibacterium scheffleri DSM 24874 (T).</title>
        <authorList>
            <person name="Kumar S."/>
            <person name="Patil P."/>
            <person name="Patil P.B."/>
        </authorList>
    </citation>
    <scope>NUCLEOTIDE SEQUENCE [LARGE SCALE GENOMIC DNA]</scope>
    <source>
        <strain evidence="2 3">DSM 24874</strain>
    </source>
</reference>
<evidence type="ECO:0000256" key="1">
    <source>
        <dbReference type="SAM" id="Phobius"/>
    </source>
</evidence>
<dbReference type="EMBL" id="MWQO01000015">
    <property type="protein sequence ID" value="THD11193.1"/>
    <property type="molecule type" value="Genomic_DNA"/>
</dbReference>
<dbReference type="PANTHER" id="PTHR21530:SF7">
    <property type="entry name" value="TRAB DOMAIN-CONTAINING PROTEIN"/>
    <property type="match status" value="1"/>
</dbReference>
<dbReference type="OrthoDB" id="9809330at2"/>
<feature type="transmembrane region" description="Helical" evidence="1">
    <location>
        <begin position="380"/>
        <end position="403"/>
    </location>
</feature>
<accession>A0A4S3KQ92</accession>
<dbReference type="Proteomes" id="UP000307749">
    <property type="component" value="Unassembled WGS sequence"/>
</dbReference>
<dbReference type="RefSeq" id="WP_081127884.1">
    <property type="nucleotide sequence ID" value="NZ_LDOS01000002.1"/>
</dbReference>
<protein>
    <submittedName>
        <fullName evidence="2">Conjugal transfer protein TraB</fullName>
    </submittedName>
</protein>
<keyword evidence="1" id="KW-0812">Transmembrane</keyword>
<comment type="caution">
    <text evidence="2">The sequence shown here is derived from an EMBL/GenBank/DDBJ whole genome shotgun (WGS) entry which is preliminary data.</text>
</comment>
<keyword evidence="3" id="KW-1185">Reference proteome</keyword>